<evidence type="ECO:0000313" key="5">
    <source>
        <dbReference type="Proteomes" id="UP000006906"/>
    </source>
</evidence>
<evidence type="ECO:0000259" key="3">
    <source>
        <dbReference type="PROSITE" id="PS50059"/>
    </source>
</evidence>
<dbReference type="PROSITE" id="PS50059">
    <property type="entry name" value="FKBP_PPIASE"/>
    <property type="match status" value="1"/>
</dbReference>
<accession>A0A2K3DBD6</accession>
<dbReference type="RefSeq" id="XP_042920422.1">
    <property type="nucleotide sequence ID" value="XM_043067025.1"/>
</dbReference>
<dbReference type="Proteomes" id="UP000006906">
    <property type="component" value="Chromosome 10"/>
</dbReference>
<name>A0A2K3DBD6_CHLRE</name>
<dbReference type="InterPro" id="IPR053111">
    <property type="entry name" value="Chloro_FKBP-type_PPIase"/>
</dbReference>
<dbReference type="InterPro" id="IPR001179">
    <property type="entry name" value="PPIase_FKBP_dom"/>
</dbReference>
<dbReference type="AlphaFoldDB" id="A0A2K3DBD6"/>
<evidence type="ECO:0000313" key="4">
    <source>
        <dbReference type="EMBL" id="PNW77849.1"/>
    </source>
</evidence>
<feature type="region of interest" description="Disordered" evidence="2">
    <location>
        <begin position="1"/>
        <end position="36"/>
    </location>
</feature>
<evidence type="ECO:0000256" key="1">
    <source>
        <dbReference type="PROSITE-ProRule" id="PRU00277"/>
    </source>
</evidence>
<gene>
    <name evidence="4" type="ORF">CHLRE_10g454250v5</name>
</gene>
<dbReference type="InterPro" id="IPR046357">
    <property type="entry name" value="PPIase_dom_sf"/>
</dbReference>
<dbReference type="Gramene" id="PNW77849">
    <property type="protein sequence ID" value="PNW77849"/>
    <property type="gene ID" value="CHLRE_10g454250v5"/>
</dbReference>
<comment type="catalytic activity">
    <reaction evidence="1">
        <text>[protein]-peptidylproline (omega=180) = [protein]-peptidylproline (omega=0)</text>
        <dbReference type="Rhea" id="RHEA:16237"/>
        <dbReference type="Rhea" id="RHEA-COMP:10747"/>
        <dbReference type="Rhea" id="RHEA-COMP:10748"/>
        <dbReference type="ChEBI" id="CHEBI:83833"/>
        <dbReference type="ChEBI" id="CHEBI:83834"/>
        <dbReference type="EC" id="5.2.1.8"/>
    </reaction>
</comment>
<dbReference type="STRING" id="3055.A0A2K3DBD6"/>
<sequence>MHRLRRAVPGTSPCCQDRSRSSIVSHSYGPTGQATPAHSVSRRQALALLPAGAALVLGVEAAGPGARGAQAKVSIAEVVKGNGKNERDIQVTASGIRMSLVSSGRGEAPATGALVLVDVVGQLEDGTVFLDTRVEGAAPLAFQLGTTNKYVTEGLEQVVQTMKAGDVKLAVVPPSLGYGDRGVAFKSGKRVPPNAPLYYEVSLLRCQTFNLGLACCADADFPCIKKPEAELTMTSMAPKQ</sequence>
<feature type="domain" description="PPIase FKBP-type" evidence="3">
    <location>
        <begin position="112"/>
        <end position="207"/>
    </location>
</feature>
<dbReference type="EC" id="5.2.1.8" evidence="1"/>
<keyword evidence="1" id="KW-0697">Rotamase</keyword>
<dbReference type="SUPFAM" id="SSF54534">
    <property type="entry name" value="FKBP-like"/>
    <property type="match status" value="1"/>
</dbReference>
<dbReference type="ExpressionAtlas" id="A0A2K3DBD6">
    <property type="expression patterns" value="baseline and differential"/>
</dbReference>
<feature type="compositionally biased region" description="Polar residues" evidence="2">
    <location>
        <begin position="21"/>
        <end position="36"/>
    </location>
</feature>
<dbReference type="PANTHER" id="PTHR47598">
    <property type="entry name" value="PEPTIDYL-PROLYL CIS-TRANS ISOMERASE FKBP17-2, CHLOROPLASTIC"/>
    <property type="match status" value="1"/>
</dbReference>
<proteinExistence type="predicted"/>
<reference evidence="4 5" key="1">
    <citation type="journal article" date="2007" name="Science">
        <title>The Chlamydomonas genome reveals the evolution of key animal and plant functions.</title>
        <authorList>
            <person name="Merchant S.S."/>
            <person name="Prochnik S.E."/>
            <person name="Vallon O."/>
            <person name="Harris E.H."/>
            <person name="Karpowicz S.J."/>
            <person name="Witman G.B."/>
            <person name="Terry A."/>
            <person name="Salamov A."/>
            <person name="Fritz-Laylin L.K."/>
            <person name="Marechal-Drouard L."/>
            <person name="Marshall W.F."/>
            <person name="Qu L.H."/>
            <person name="Nelson D.R."/>
            <person name="Sanderfoot A.A."/>
            <person name="Spalding M.H."/>
            <person name="Kapitonov V.V."/>
            <person name="Ren Q."/>
            <person name="Ferris P."/>
            <person name="Lindquist E."/>
            <person name="Shapiro H."/>
            <person name="Lucas S.M."/>
            <person name="Grimwood J."/>
            <person name="Schmutz J."/>
            <person name="Cardol P."/>
            <person name="Cerutti H."/>
            <person name="Chanfreau G."/>
            <person name="Chen C.L."/>
            <person name="Cognat V."/>
            <person name="Croft M.T."/>
            <person name="Dent R."/>
            <person name="Dutcher S."/>
            <person name="Fernandez E."/>
            <person name="Fukuzawa H."/>
            <person name="Gonzalez-Ballester D."/>
            <person name="Gonzalez-Halphen D."/>
            <person name="Hallmann A."/>
            <person name="Hanikenne M."/>
            <person name="Hippler M."/>
            <person name="Inwood W."/>
            <person name="Jabbari K."/>
            <person name="Kalanon M."/>
            <person name="Kuras R."/>
            <person name="Lefebvre P.A."/>
            <person name="Lemaire S.D."/>
            <person name="Lobanov A.V."/>
            <person name="Lohr M."/>
            <person name="Manuell A."/>
            <person name="Meier I."/>
            <person name="Mets L."/>
            <person name="Mittag M."/>
            <person name="Mittelmeier T."/>
            <person name="Moroney J.V."/>
            <person name="Moseley J."/>
            <person name="Napoli C."/>
            <person name="Nedelcu A.M."/>
            <person name="Niyogi K."/>
            <person name="Novoselov S.V."/>
            <person name="Paulsen I.T."/>
            <person name="Pazour G."/>
            <person name="Purton S."/>
            <person name="Ral J.P."/>
            <person name="Riano-Pachon D.M."/>
            <person name="Riekhof W."/>
            <person name="Rymarquis L."/>
            <person name="Schroda M."/>
            <person name="Stern D."/>
            <person name="Umen J."/>
            <person name="Willows R."/>
            <person name="Wilson N."/>
            <person name="Zimmer S.L."/>
            <person name="Allmer J."/>
            <person name="Balk J."/>
            <person name="Bisova K."/>
            <person name="Chen C.J."/>
            <person name="Elias M."/>
            <person name="Gendler K."/>
            <person name="Hauser C."/>
            <person name="Lamb M.R."/>
            <person name="Ledford H."/>
            <person name="Long J.C."/>
            <person name="Minagawa J."/>
            <person name="Page M.D."/>
            <person name="Pan J."/>
            <person name="Pootakham W."/>
            <person name="Roje S."/>
            <person name="Rose A."/>
            <person name="Stahlberg E."/>
            <person name="Terauchi A.M."/>
            <person name="Yang P."/>
            <person name="Ball S."/>
            <person name="Bowler C."/>
            <person name="Dieckmann C.L."/>
            <person name="Gladyshev V.N."/>
            <person name="Green P."/>
            <person name="Jorgensen R."/>
            <person name="Mayfield S."/>
            <person name="Mueller-Roeber B."/>
            <person name="Rajamani S."/>
            <person name="Sayre R.T."/>
            <person name="Brokstein P."/>
            <person name="Dubchak I."/>
            <person name="Goodstein D."/>
            <person name="Hornick L."/>
            <person name="Huang Y.W."/>
            <person name="Jhaveri J."/>
            <person name="Luo Y."/>
            <person name="Martinez D."/>
            <person name="Ngau W.C."/>
            <person name="Otillar B."/>
            <person name="Poliakov A."/>
            <person name="Porter A."/>
            <person name="Szajkowski L."/>
            <person name="Werner G."/>
            <person name="Zhou K."/>
            <person name="Grigoriev I.V."/>
            <person name="Rokhsar D.S."/>
            <person name="Grossman A.R."/>
        </authorList>
    </citation>
    <scope>NUCLEOTIDE SEQUENCE [LARGE SCALE GENOMIC DNA]</scope>
    <source>
        <strain evidence="5">CC-503</strain>
    </source>
</reference>
<dbReference type="Gene3D" id="3.10.50.40">
    <property type="match status" value="1"/>
</dbReference>
<organism evidence="4 5">
    <name type="scientific">Chlamydomonas reinhardtii</name>
    <name type="common">Chlamydomonas smithii</name>
    <dbReference type="NCBI Taxonomy" id="3055"/>
    <lineage>
        <taxon>Eukaryota</taxon>
        <taxon>Viridiplantae</taxon>
        <taxon>Chlorophyta</taxon>
        <taxon>core chlorophytes</taxon>
        <taxon>Chlorophyceae</taxon>
        <taxon>CS clade</taxon>
        <taxon>Chlamydomonadales</taxon>
        <taxon>Chlamydomonadaceae</taxon>
        <taxon>Chlamydomonas</taxon>
    </lineage>
</organism>
<keyword evidence="1" id="KW-0413">Isomerase</keyword>
<evidence type="ECO:0000256" key="2">
    <source>
        <dbReference type="SAM" id="MobiDB-lite"/>
    </source>
</evidence>
<dbReference type="KEGG" id="cre:CHLRE_10g454250v5"/>
<dbReference type="GeneID" id="5724091"/>
<dbReference type="Pfam" id="PF00254">
    <property type="entry name" value="FKBP_C"/>
    <property type="match status" value="1"/>
</dbReference>
<dbReference type="EMBL" id="CM008971">
    <property type="protein sequence ID" value="PNW77849.1"/>
    <property type="molecule type" value="Genomic_DNA"/>
</dbReference>
<dbReference type="GO" id="GO:0003755">
    <property type="term" value="F:peptidyl-prolyl cis-trans isomerase activity"/>
    <property type="evidence" value="ECO:0000318"/>
    <property type="project" value="GO_Central"/>
</dbReference>
<dbReference type="InParanoid" id="A0A2K3DBD6"/>
<dbReference type="OrthoDB" id="1902587at2759"/>
<keyword evidence="5" id="KW-1185">Reference proteome</keyword>
<dbReference type="PANTHER" id="PTHR47598:SF1">
    <property type="entry name" value="PEPTIDYL-PROLYL CIS-TRANS ISOMERASE FKBP17-2, CHLOROPLASTIC"/>
    <property type="match status" value="1"/>
</dbReference>
<protein>
    <recommendedName>
        <fullName evidence="1">peptidylprolyl isomerase</fullName>
        <ecNumber evidence="1">5.2.1.8</ecNumber>
    </recommendedName>
</protein>